<gene>
    <name evidence="1" type="ORF">HO173_007141</name>
</gene>
<dbReference type="GeneID" id="59288798"/>
<evidence type="ECO:0000313" key="1">
    <source>
        <dbReference type="EMBL" id="KAF6234516.1"/>
    </source>
</evidence>
<dbReference type="OrthoDB" id="276515at2759"/>
<reference evidence="1 2" key="1">
    <citation type="journal article" date="2020" name="Genomics">
        <title>Complete, high-quality genomes from long-read metagenomic sequencing of two wolf lichen thalli reveals enigmatic genome architecture.</title>
        <authorList>
            <person name="McKenzie S.K."/>
            <person name="Walston R.F."/>
            <person name="Allen J.L."/>
        </authorList>
    </citation>
    <scope>NUCLEOTIDE SEQUENCE [LARGE SCALE GENOMIC DNA]</scope>
    <source>
        <strain evidence="1">WasteWater2</strain>
    </source>
</reference>
<dbReference type="EMBL" id="JACCJC010000029">
    <property type="protein sequence ID" value="KAF6234516.1"/>
    <property type="molecule type" value="Genomic_DNA"/>
</dbReference>
<name>A0A8H6FTK6_9LECA</name>
<keyword evidence="2" id="KW-1185">Reference proteome</keyword>
<sequence length="135" mass="15638">MADLQMMVSENKRYGEIHTFTGFDSKHLKRIDFIFVNRDEPKLANSNSKRGSPERWWLVEGYAVLPNRFECGIYNSDHQVVSETPQQFSRRSGVPSASMTIRMHCFEYPVYNFGLHSRGALSCWPKTTLDAQDLE</sequence>
<protein>
    <submittedName>
        <fullName evidence="1">Uncharacterized protein</fullName>
    </submittedName>
</protein>
<proteinExistence type="predicted"/>
<comment type="caution">
    <text evidence="1">The sequence shown here is derived from an EMBL/GenBank/DDBJ whole genome shotgun (WGS) entry which is preliminary data.</text>
</comment>
<organism evidence="1 2">
    <name type="scientific">Letharia columbiana</name>
    <dbReference type="NCBI Taxonomy" id="112416"/>
    <lineage>
        <taxon>Eukaryota</taxon>
        <taxon>Fungi</taxon>
        <taxon>Dikarya</taxon>
        <taxon>Ascomycota</taxon>
        <taxon>Pezizomycotina</taxon>
        <taxon>Lecanoromycetes</taxon>
        <taxon>OSLEUM clade</taxon>
        <taxon>Lecanoromycetidae</taxon>
        <taxon>Lecanorales</taxon>
        <taxon>Lecanorineae</taxon>
        <taxon>Parmeliaceae</taxon>
        <taxon>Letharia</taxon>
    </lineage>
</organism>
<accession>A0A8H6FTK6</accession>
<dbReference type="RefSeq" id="XP_037163907.1">
    <property type="nucleotide sequence ID" value="XM_037309046.1"/>
</dbReference>
<evidence type="ECO:0000313" key="2">
    <source>
        <dbReference type="Proteomes" id="UP000578531"/>
    </source>
</evidence>
<dbReference type="Proteomes" id="UP000578531">
    <property type="component" value="Unassembled WGS sequence"/>
</dbReference>
<dbReference type="AlphaFoldDB" id="A0A8H6FTK6"/>